<accession>A0ABY7F188</accession>
<evidence type="ECO:0000313" key="3">
    <source>
        <dbReference type="Proteomes" id="UP001164746"/>
    </source>
</evidence>
<keyword evidence="3" id="KW-1185">Reference proteome</keyword>
<organism evidence="2 3">
    <name type="scientific">Mya arenaria</name>
    <name type="common">Soft-shell clam</name>
    <dbReference type="NCBI Taxonomy" id="6604"/>
    <lineage>
        <taxon>Eukaryota</taxon>
        <taxon>Metazoa</taxon>
        <taxon>Spiralia</taxon>
        <taxon>Lophotrochozoa</taxon>
        <taxon>Mollusca</taxon>
        <taxon>Bivalvia</taxon>
        <taxon>Autobranchia</taxon>
        <taxon>Heteroconchia</taxon>
        <taxon>Euheterodonta</taxon>
        <taxon>Imparidentia</taxon>
        <taxon>Neoheterodontei</taxon>
        <taxon>Myida</taxon>
        <taxon>Myoidea</taxon>
        <taxon>Myidae</taxon>
        <taxon>Mya</taxon>
    </lineage>
</organism>
<evidence type="ECO:0000313" key="2">
    <source>
        <dbReference type="EMBL" id="WAR15347.1"/>
    </source>
</evidence>
<reference evidence="2" key="1">
    <citation type="submission" date="2022-11" db="EMBL/GenBank/DDBJ databases">
        <title>Centuries of genome instability and evolution in soft-shell clam transmissible cancer (bioRxiv).</title>
        <authorList>
            <person name="Hart S.F.M."/>
            <person name="Yonemitsu M.A."/>
            <person name="Giersch R.M."/>
            <person name="Beal B.F."/>
            <person name="Arriagada G."/>
            <person name="Davis B.W."/>
            <person name="Ostrander E.A."/>
            <person name="Goff S.P."/>
            <person name="Metzger M.J."/>
        </authorList>
    </citation>
    <scope>NUCLEOTIDE SEQUENCE</scope>
    <source>
        <strain evidence="2">MELC-2E11</strain>
        <tissue evidence="2">Siphon/mantle</tissue>
    </source>
</reference>
<feature type="compositionally biased region" description="Acidic residues" evidence="1">
    <location>
        <begin position="167"/>
        <end position="187"/>
    </location>
</feature>
<feature type="region of interest" description="Disordered" evidence="1">
    <location>
        <begin position="267"/>
        <end position="392"/>
    </location>
</feature>
<protein>
    <submittedName>
        <fullName evidence="2">Uncharacterized protein</fullName>
    </submittedName>
</protein>
<sequence length="392" mass="43873">MSPASHLLLNIDNPFLAQMVTNIYPPELALNKANRFDKTVDCKNRVSATDVKTEESVAATETLVNGLLQAIGEIDPRFKTSCIYSGSFYDDLKVGQADEFDFVARIESLSQEGILEAKRSERKKGFVYLVVKDKQTIERFKEFITSPDDDECLQHGCTVEPISLISDEGEYDESESDTDSYESDESEDSRSNEETIQGASTMGAEQVDPSDCTYKLHKPDVPAMKRKKEHDTDVVQNIEVVYDRPMKTAFPEDRSWEPDQLSSLLKTALNASDGCKSTSKRDDTASKATPRDKERIHLEGHSQRHGEDTVTKATPRDRGRIQLSRPLPETGGHSQRQGEDTASKATPRDREDTASKATPRDKGRKQLAMPLPKTRERLQLARPPPETGRGYS</sequence>
<dbReference type="Gene3D" id="3.30.460.90">
    <property type="match status" value="1"/>
</dbReference>
<dbReference type="Proteomes" id="UP001164746">
    <property type="component" value="Chromosome 9"/>
</dbReference>
<dbReference type="EMBL" id="CP111020">
    <property type="protein sequence ID" value="WAR15347.1"/>
    <property type="molecule type" value="Genomic_DNA"/>
</dbReference>
<name>A0ABY7F188_MYAAR</name>
<feature type="region of interest" description="Disordered" evidence="1">
    <location>
        <begin position="164"/>
        <end position="231"/>
    </location>
</feature>
<feature type="compositionally biased region" description="Basic and acidic residues" evidence="1">
    <location>
        <begin position="336"/>
        <end position="361"/>
    </location>
</feature>
<gene>
    <name evidence="2" type="ORF">MAR_005452</name>
</gene>
<evidence type="ECO:0000256" key="1">
    <source>
        <dbReference type="SAM" id="MobiDB-lite"/>
    </source>
</evidence>
<proteinExistence type="predicted"/>
<feature type="compositionally biased region" description="Basic and acidic residues" evidence="1">
    <location>
        <begin position="279"/>
        <end position="320"/>
    </location>
</feature>